<gene>
    <name evidence="3" type="ORF">F7O84_01690</name>
</gene>
<feature type="compositionally biased region" description="Polar residues" evidence="1">
    <location>
        <begin position="120"/>
        <end position="129"/>
    </location>
</feature>
<protein>
    <submittedName>
        <fullName evidence="3">Uncharacterized protein</fullName>
    </submittedName>
</protein>
<proteinExistence type="predicted"/>
<dbReference type="EMBL" id="WAGX01000003">
    <property type="protein sequence ID" value="KAB1440567.1"/>
    <property type="molecule type" value="Genomic_DNA"/>
</dbReference>
<dbReference type="RefSeq" id="WP_151141137.1">
    <property type="nucleotide sequence ID" value="NZ_WAGX01000003.1"/>
</dbReference>
<feature type="transmembrane region" description="Helical" evidence="2">
    <location>
        <begin position="66"/>
        <end position="86"/>
    </location>
</feature>
<evidence type="ECO:0000313" key="3">
    <source>
        <dbReference type="EMBL" id="KAB1440567.1"/>
    </source>
</evidence>
<accession>A0A7V7UDG5</accession>
<comment type="caution">
    <text evidence="3">The sequence shown here is derived from an EMBL/GenBank/DDBJ whole genome shotgun (WGS) entry which is preliminary data.</text>
</comment>
<evidence type="ECO:0000256" key="2">
    <source>
        <dbReference type="SAM" id="Phobius"/>
    </source>
</evidence>
<dbReference type="Proteomes" id="UP000461768">
    <property type="component" value="Unassembled WGS sequence"/>
</dbReference>
<keyword evidence="2" id="KW-0812">Transmembrane</keyword>
<feature type="compositionally biased region" description="Basic and acidic residues" evidence="1">
    <location>
        <begin position="109"/>
        <end position="119"/>
    </location>
</feature>
<evidence type="ECO:0000313" key="4">
    <source>
        <dbReference type="Proteomes" id="UP000461768"/>
    </source>
</evidence>
<dbReference type="AlphaFoldDB" id="A0A7V7UDG5"/>
<dbReference type="OrthoDB" id="1957888at2"/>
<sequence>MQSSNEKLRKALEDSLEKDLSFVPDDKEIKKIYTPSPKFEEQMRKLIKRIRMKEKFQIIVMNKKKLSYVAVAAILILGIRLSMPLITVEEKGNEMATRPESALESNDQYEAKNNEKSDTTTEQSITSSGMENDFEWSIKSTSDDTVILILANPSADEWHYTSITRIEKIDQDKVSVVYTSDNLQEETLASASNIEETLNRFDYSMDVSGRYILYRNINENQITLELEIP</sequence>
<keyword evidence="2" id="KW-0472">Membrane</keyword>
<name>A0A7V7UDG5_9FIRM</name>
<evidence type="ECO:0000256" key="1">
    <source>
        <dbReference type="SAM" id="MobiDB-lite"/>
    </source>
</evidence>
<keyword evidence="4" id="KW-1185">Reference proteome</keyword>
<reference evidence="3 4" key="1">
    <citation type="submission" date="2019-09" db="EMBL/GenBank/DDBJ databases">
        <authorList>
            <person name="Valk L.C."/>
        </authorList>
    </citation>
    <scope>NUCLEOTIDE SEQUENCE [LARGE SCALE GENOMIC DNA]</scope>
    <source>
        <strain evidence="3">GalUA</strain>
    </source>
</reference>
<feature type="region of interest" description="Disordered" evidence="1">
    <location>
        <begin position="94"/>
        <end position="129"/>
    </location>
</feature>
<reference evidence="3 4" key="2">
    <citation type="submission" date="2020-02" db="EMBL/GenBank/DDBJ databases">
        <title>Candidatus Galacturonibacter soehngenii shows hetero-acetogenic catabolism of galacturonic acid but lacks a canonical carbon monoxide dehydrogenase/acetyl-CoA synthase complex.</title>
        <authorList>
            <person name="Diender M."/>
            <person name="Stouten G.R."/>
            <person name="Petersen J.F."/>
            <person name="Nielsen P.H."/>
            <person name="Dueholm M.S."/>
            <person name="Pronk J.T."/>
            <person name="Van Loosdrecht M.C.M."/>
        </authorList>
    </citation>
    <scope>NUCLEOTIDE SEQUENCE [LARGE SCALE GENOMIC DNA]</scope>
    <source>
        <strain evidence="3">GalUA</strain>
    </source>
</reference>
<keyword evidence="2" id="KW-1133">Transmembrane helix</keyword>
<organism evidence="3 4">
    <name type="scientific">Candidatus Galacturonatibacter soehngenii</name>
    <dbReference type="NCBI Taxonomy" id="2307010"/>
    <lineage>
        <taxon>Bacteria</taxon>
        <taxon>Bacillati</taxon>
        <taxon>Bacillota</taxon>
        <taxon>Clostridia</taxon>
        <taxon>Lachnospirales</taxon>
        <taxon>Lachnospiraceae</taxon>
        <taxon>Candidatus Galacturonatibacter</taxon>
    </lineage>
</organism>